<dbReference type="AlphaFoldDB" id="A0A6I4NKS5"/>
<protein>
    <submittedName>
        <fullName evidence="6">TonB-dependent receptor</fullName>
    </submittedName>
</protein>
<proteinExistence type="predicted"/>
<dbReference type="InterPro" id="IPR036942">
    <property type="entry name" value="Beta-barrel_TonB_sf"/>
</dbReference>
<keyword evidence="4" id="KW-0732">Signal</keyword>
<feature type="domain" description="Outer membrane protein beta-barrel" evidence="5">
    <location>
        <begin position="285"/>
        <end position="673"/>
    </location>
</feature>
<reference evidence="6 7" key="1">
    <citation type="submission" date="2019-12" db="EMBL/GenBank/DDBJ databases">
        <authorList>
            <person name="Kim Y.S."/>
        </authorList>
    </citation>
    <scope>NUCLEOTIDE SEQUENCE [LARGE SCALE GENOMIC DNA]</scope>
    <source>
        <strain evidence="6 7">GA093</strain>
    </source>
</reference>
<accession>A0A6I4NKS5</accession>
<dbReference type="Pfam" id="PF14905">
    <property type="entry name" value="OMP_b-brl_3"/>
    <property type="match status" value="1"/>
</dbReference>
<dbReference type="GO" id="GO:0009279">
    <property type="term" value="C:cell outer membrane"/>
    <property type="evidence" value="ECO:0007669"/>
    <property type="project" value="UniProtKB-SubCell"/>
</dbReference>
<comment type="subcellular location">
    <subcellularLocation>
        <location evidence="1">Cell outer membrane</location>
    </subcellularLocation>
</comment>
<dbReference type="PANTHER" id="PTHR40980:SF4">
    <property type="entry name" value="TONB-DEPENDENT RECEPTOR-LIKE BETA-BARREL DOMAIN-CONTAINING PROTEIN"/>
    <property type="match status" value="1"/>
</dbReference>
<evidence type="ECO:0000256" key="1">
    <source>
        <dbReference type="ARBA" id="ARBA00004442"/>
    </source>
</evidence>
<evidence type="ECO:0000313" key="7">
    <source>
        <dbReference type="Proteomes" id="UP000471501"/>
    </source>
</evidence>
<organism evidence="6 7">
    <name type="scientific">Flavobacterium hydrocarbonoxydans</name>
    <dbReference type="NCBI Taxonomy" id="2683249"/>
    <lineage>
        <taxon>Bacteria</taxon>
        <taxon>Pseudomonadati</taxon>
        <taxon>Bacteroidota</taxon>
        <taxon>Flavobacteriia</taxon>
        <taxon>Flavobacteriales</taxon>
        <taxon>Flavobacteriaceae</taxon>
        <taxon>Flavobacterium</taxon>
    </lineage>
</organism>
<evidence type="ECO:0000313" key="6">
    <source>
        <dbReference type="EMBL" id="MWB93175.1"/>
    </source>
</evidence>
<dbReference type="EMBL" id="WSTB01000001">
    <property type="protein sequence ID" value="MWB93175.1"/>
    <property type="molecule type" value="Genomic_DNA"/>
</dbReference>
<keyword evidence="6" id="KW-0675">Receptor</keyword>
<evidence type="ECO:0000256" key="4">
    <source>
        <dbReference type="SAM" id="SignalP"/>
    </source>
</evidence>
<comment type="caution">
    <text evidence="6">The sequence shown here is derived from an EMBL/GenBank/DDBJ whole genome shotgun (WGS) entry which is preliminary data.</text>
</comment>
<evidence type="ECO:0000256" key="2">
    <source>
        <dbReference type="ARBA" id="ARBA00023136"/>
    </source>
</evidence>
<keyword evidence="2" id="KW-0472">Membrane</keyword>
<dbReference type="Proteomes" id="UP000471501">
    <property type="component" value="Unassembled WGS sequence"/>
</dbReference>
<dbReference type="InterPro" id="IPR041700">
    <property type="entry name" value="OMP_b-brl_3"/>
</dbReference>
<sequence length="696" mass="79910">MILWILLFLFSLIGYSQNETAKDSVSTQLNEVVISQNKKAFSYQNGNVKLDVANSIYNVIPNTLDVLSKMPSVQISADKESISIIGKGNPLIYIDNQKVGMNDLNALAVADIKTIEIIQNPSAKYEAEGRAVILITRKFSKKDGFQTSVSEVASFKKEYNNYLGFNSSFKKKKIEWKTNFNYNQLQPWEGHSINYEIVDAAIQSNYDVVANTKRTQFIFGGGMFYKMNDDDYVSFNVSGKLQNGPFDIITSTYNKKENVENYVLTFGDNTSKKNFVNSFLNYSKKIKAIDTQVFTGFQYSNFDQEEWSQMKNNFNNTQFELAQNRNQLFNVTVFSGRIDVKKKFKNEMKFEFGGLYSDANSKSDFDFFDFESSTNTANHYDFKEQNISGYSQFSGKIKKIDFSAGLRVENTHVNGKFSTDETPLIQKNYTNLFPKAQLSFAIDSSKNISFNYARSIARPNYSSLSQGSTYINPYFLYARNINLDPTITNEVSTAFQYHDKSIKVTYYTISNAVEGSFSYDSQQNSMTFKDVNYDKETGFNIEITAPFTYKIWTSTNSLIFVKNKIVDDAAVFRTVKPYLYLSSNQEFRLPKRYAFVLNFWGSTKQKEGVFERSAMFITDASVSKTFFKNWNCTLSYNDIFKNTIFKEQFTVNGVRSNSRYRVDSNEFSIAIKYSFGKVSSAEFKGKNIDENENRIR</sequence>
<feature type="chain" id="PRO_5026042392" evidence="4">
    <location>
        <begin position="22"/>
        <end position="696"/>
    </location>
</feature>
<evidence type="ECO:0000256" key="3">
    <source>
        <dbReference type="ARBA" id="ARBA00023237"/>
    </source>
</evidence>
<dbReference type="PANTHER" id="PTHR40980">
    <property type="entry name" value="PLUG DOMAIN-CONTAINING PROTEIN"/>
    <property type="match status" value="1"/>
</dbReference>
<name>A0A6I4NKS5_9FLAO</name>
<keyword evidence="7" id="KW-1185">Reference proteome</keyword>
<keyword evidence="3" id="KW-0998">Cell outer membrane</keyword>
<evidence type="ECO:0000259" key="5">
    <source>
        <dbReference type="Pfam" id="PF14905"/>
    </source>
</evidence>
<gene>
    <name evidence="6" type="ORF">GON26_02285</name>
</gene>
<dbReference type="SUPFAM" id="SSF56935">
    <property type="entry name" value="Porins"/>
    <property type="match status" value="1"/>
</dbReference>
<feature type="signal peptide" evidence="4">
    <location>
        <begin position="1"/>
        <end position="21"/>
    </location>
</feature>
<dbReference type="Gene3D" id="2.40.170.20">
    <property type="entry name" value="TonB-dependent receptor, beta-barrel domain"/>
    <property type="match status" value="1"/>
</dbReference>